<dbReference type="Proteomes" id="UP001230649">
    <property type="component" value="Unassembled WGS sequence"/>
</dbReference>
<accession>A0ACC2X182</accession>
<evidence type="ECO:0000313" key="2">
    <source>
        <dbReference type="Proteomes" id="UP001230649"/>
    </source>
</evidence>
<organism evidence="1 2">
    <name type="scientific">Naganishia adeliensis</name>
    <dbReference type="NCBI Taxonomy" id="92952"/>
    <lineage>
        <taxon>Eukaryota</taxon>
        <taxon>Fungi</taxon>
        <taxon>Dikarya</taxon>
        <taxon>Basidiomycota</taxon>
        <taxon>Agaricomycotina</taxon>
        <taxon>Tremellomycetes</taxon>
        <taxon>Filobasidiales</taxon>
        <taxon>Filobasidiaceae</taxon>
        <taxon>Naganishia</taxon>
    </lineage>
</organism>
<name>A0ACC2X182_9TREE</name>
<proteinExistence type="predicted"/>
<dbReference type="EMBL" id="JASBWS010000001">
    <property type="protein sequence ID" value="KAJ9117773.1"/>
    <property type="molecule type" value="Genomic_DNA"/>
</dbReference>
<reference evidence="1" key="1">
    <citation type="submission" date="2023-04" db="EMBL/GenBank/DDBJ databases">
        <title>Draft Genome sequencing of Naganishia species isolated from polar environments using Oxford Nanopore Technology.</title>
        <authorList>
            <person name="Leo P."/>
            <person name="Venkateswaran K."/>
        </authorList>
    </citation>
    <scope>NUCLEOTIDE SEQUENCE</scope>
    <source>
        <strain evidence="1">MNA-CCFEE 5262</strain>
    </source>
</reference>
<comment type="caution">
    <text evidence="1">The sequence shown here is derived from an EMBL/GenBank/DDBJ whole genome shotgun (WGS) entry which is preliminary data.</text>
</comment>
<gene>
    <name evidence="1" type="ORF">QFC20_000051</name>
</gene>
<evidence type="ECO:0000313" key="1">
    <source>
        <dbReference type="EMBL" id="KAJ9117773.1"/>
    </source>
</evidence>
<protein>
    <submittedName>
        <fullName evidence="1">Uncharacterized protein</fullName>
    </submittedName>
</protein>
<sequence length="486" mass="54909">MCAIGATYAKQDWKSVAIYMNELARRAGKHLRDRDSRAVFSKQYMQARLLQAVAGLAIGSRDLYLESEMTRSILAAAARRANLLRSLKAQEHTSLDDSSRVQFEGRQARDTHSNSGQEGAQHSVQEETEDQLEARWYRWLEEEEKRRLGWGIYIVDSQGASILHVPSSFALDEIHAALPSTKELWIAPTAAAWDAAVRRAHRSEPASTEPQPFDRVLRDALQEGLLPRTVSDFGKNIIAHTLHRICNEASALNKLLLRDASARSDDLRKGSFSPNLKQDPYALLERLATSWHDSVEYPSYFLITNDALRHHAYLKLVHPHFLDQVKYAAGQWESNTSKSSARLWLKEWITENPDSSRGVVAHSAQMAALMTRFAQDTCWEPVCILDCCLTLWAVFKFGNAYALGLSVNEESYLDVCKPLIRWCDPPSRVEEWVKKGGPATFQGMSWELTPRNILTDFMSKLGAMPWSVSKIYSSVLARLLAEEDST</sequence>
<keyword evidence="2" id="KW-1185">Reference proteome</keyword>